<dbReference type="AlphaFoldDB" id="A0A0W8F984"/>
<organism evidence="1">
    <name type="scientific">hydrocarbon metagenome</name>
    <dbReference type="NCBI Taxonomy" id="938273"/>
    <lineage>
        <taxon>unclassified sequences</taxon>
        <taxon>metagenomes</taxon>
        <taxon>ecological metagenomes</taxon>
    </lineage>
</organism>
<comment type="caution">
    <text evidence="1">The sequence shown here is derived from an EMBL/GenBank/DDBJ whole genome shotgun (WGS) entry which is preliminary data.</text>
</comment>
<name>A0A0W8F984_9ZZZZ</name>
<sequence length="55" mass="6445">MPKIEVELDSDLNDRLSNFVIKSRGALYVQRSEVVVEAIKDYLDRNERKVRRSHG</sequence>
<evidence type="ECO:0000313" key="1">
    <source>
        <dbReference type="EMBL" id="KUG17415.1"/>
    </source>
</evidence>
<reference evidence="1" key="1">
    <citation type="journal article" date="2015" name="Proc. Natl. Acad. Sci. U.S.A.">
        <title>Networks of energetic and metabolic interactions define dynamics in microbial communities.</title>
        <authorList>
            <person name="Embree M."/>
            <person name="Liu J.K."/>
            <person name="Al-Bassam M.M."/>
            <person name="Zengler K."/>
        </authorList>
    </citation>
    <scope>NUCLEOTIDE SEQUENCE</scope>
</reference>
<proteinExistence type="predicted"/>
<protein>
    <submittedName>
        <fullName evidence="1">Uncharacterized protein</fullName>
    </submittedName>
</protein>
<accession>A0A0W8F984</accession>
<gene>
    <name evidence="1" type="ORF">ASZ90_012894</name>
</gene>
<dbReference type="EMBL" id="LNQE01001443">
    <property type="protein sequence ID" value="KUG17415.1"/>
    <property type="molecule type" value="Genomic_DNA"/>
</dbReference>